<gene>
    <name evidence="10" type="ORF">M6B38_262270</name>
</gene>
<dbReference type="PROSITE" id="PS50089">
    <property type="entry name" value="ZF_RING_2"/>
    <property type="match status" value="1"/>
</dbReference>
<keyword evidence="7" id="KW-0862">Zinc</keyword>
<dbReference type="GO" id="GO:0005737">
    <property type="term" value="C:cytoplasm"/>
    <property type="evidence" value="ECO:0007669"/>
    <property type="project" value="TreeGrafter"/>
</dbReference>
<evidence type="ECO:0000256" key="4">
    <source>
        <dbReference type="ARBA" id="ARBA00022723"/>
    </source>
</evidence>
<comment type="caution">
    <text evidence="10">The sequence shown here is derived from an EMBL/GenBank/DDBJ whole genome shotgun (WGS) entry which is preliminary data.</text>
</comment>
<dbReference type="InterPro" id="IPR010543">
    <property type="entry name" value="DUF1117"/>
</dbReference>
<dbReference type="InterPro" id="IPR001841">
    <property type="entry name" value="Znf_RING"/>
</dbReference>
<feature type="domain" description="RING-type" evidence="9">
    <location>
        <begin position="161"/>
        <end position="202"/>
    </location>
</feature>
<dbReference type="GO" id="GO:0016567">
    <property type="term" value="P:protein ubiquitination"/>
    <property type="evidence" value="ECO:0007669"/>
    <property type="project" value="TreeGrafter"/>
</dbReference>
<evidence type="ECO:0000256" key="6">
    <source>
        <dbReference type="ARBA" id="ARBA00022786"/>
    </source>
</evidence>
<dbReference type="Pfam" id="PF06547">
    <property type="entry name" value="DUF1117"/>
    <property type="match status" value="1"/>
</dbReference>
<keyword evidence="3" id="KW-0808">Transferase</keyword>
<dbReference type="AlphaFoldDB" id="A0AAX6ICE2"/>
<dbReference type="PANTHER" id="PTHR15710:SF217">
    <property type="entry name" value="E3 UBIQUITIN-PROTEIN LIGASE RDUF2"/>
    <property type="match status" value="1"/>
</dbReference>
<dbReference type="EMBL" id="JANAVB010002397">
    <property type="protein sequence ID" value="KAJ6850922.1"/>
    <property type="molecule type" value="Genomic_DNA"/>
</dbReference>
<proteinExistence type="predicted"/>
<comment type="catalytic activity">
    <reaction evidence="1">
        <text>S-ubiquitinyl-[E2 ubiquitin-conjugating enzyme]-L-cysteine + [acceptor protein]-L-lysine = [E2 ubiquitin-conjugating enzyme]-L-cysteine + N(6)-ubiquitinyl-[acceptor protein]-L-lysine.</text>
        <dbReference type="EC" id="2.3.2.27"/>
    </reaction>
</comment>
<keyword evidence="4" id="KW-0479">Metal-binding</keyword>
<protein>
    <recommendedName>
        <fullName evidence="2">RING-type E3 ubiquitin transferase</fullName>
        <ecNumber evidence="2">2.3.2.27</ecNumber>
    </recommendedName>
</protein>
<dbReference type="Pfam" id="PF13639">
    <property type="entry name" value="zf-RING_2"/>
    <property type="match status" value="1"/>
</dbReference>
<keyword evidence="6" id="KW-0833">Ubl conjugation pathway</keyword>
<evidence type="ECO:0000256" key="5">
    <source>
        <dbReference type="ARBA" id="ARBA00022771"/>
    </source>
</evidence>
<reference evidence="10" key="2">
    <citation type="submission" date="2023-04" db="EMBL/GenBank/DDBJ databases">
        <authorList>
            <person name="Bruccoleri R.E."/>
            <person name="Oakeley E.J."/>
            <person name="Faust A.-M."/>
            <person name="Dessus-Babus S."/>
            <person name="Altorfer M."/>
            <person name="Burckhardt D."/>
            <person name="Oertli M."/>
            <person name="Naumann U."/>
            <person name="Petersen F."/>
            <person name="Wong J."/>
        </authorList>
    </citation>
    <scope>NUCLEOTIDE SEQUENCE</scope>
    <source>
        <strain evidence="10">GSM-AAB239-AS_SAM_17_03QT</strain>
        <tissue evidence="10">Leaf</tissue>
    </source>
</reference>
<reference evidence="10" key="1">
    <citation type="journal article" date="2023" name="GigaByte">
        <title>Genome assembly of the bearded iris, Iris pallida Lam.</title>
        <authorList>
            <person name="Bruccoleri R.E."/>
            <person name="Oakeley E.J."/>
            <person name="Faust A.M.E."/>
            <person name="Altorfer M."/>
            <person name="Dessus-Babus S."/>
            <person name="Burckhardt D."/>
            <person name="Oertli M."/>
            <person name="Naumann U."/>
            <person name="Petersen F."/>
            <person name="Wong J."/>
        </authorList>
    </citation>
    <scope>NUCLEOTIDE SEQUENCE</scope>
    <source>
        <strain evidence="10">GSM-AAB239-AS_SAM_17_03QT</strain>
    </source>
</reference>
<evidence type="ECO:0000256" key="1">
    <source>
        <dbReference type="ARBA" id="ARBA00000900"/>
    </source>
</evidence>
<dbReference type="GO" id="GO:0061630">
    <property type="term" value="F:ubiquitin protein ligase activity"/>
    <property type="evidence" value="ECO:0007669"/>
    <property type="project" value="UniProtKB-EC"/>
</dbReference>
<evidence type="ECO:0000256" key="7">
    <source>
        <dbReference type="ARBA" id="ARBA00022833"/>
    </source>
</evidence>
<dbReference type="InterPro" id="IPR039525">
    <property type="entry name" value="RNF126-like_zinc-ribbon"/>
</dbReference>
<name>A0AAX6ICE2_IRIPA</name>
<evidence type="ECO:0000256" key="2">
    <source>
        <dbReference type="ARBA" id="ARBA00012483"/>
    </source>
</evidence>
<dbReference type="Proteomes" id="UP001140949">
    <property type="component" value="Unassembled WGS sequence"/>
</dbReference>
<organism evidence="10 11">
    <name type="scientific">Iris pallida</name>
    <name type="common">Sweet iris</name>
    <dbReference type="NCBI Taxonomy" id="29817"/>
    <lineage>
        <taxon>Eukaryota</taxon>
        <taxon>Viridiplantae</taxon>
        <taxon>Streptophyta</taxon>
        <taxon>Embryophyta</taxon>
        <taxon>Tracheophyta</taxon>
        <taxon>Spermatophyta</taxon>
        <taxon>Magnoliopsida</taxon>
        <taxon>Liliopsida</taxon>
        <taxon>Asparagales</taxon>
        <taxon>Iridaceae</taxon>
        <taxon>Iridoideae</taxon>
        <taxon>Irideae</taxon>
        <taxon>Iris</taxon>
    </lineage>
</organism>
<evidence type="ECO:0000259" key="9">
    <source>
        <dbReference type="PROSITE" id="PS50089"/>
    </source>
</evidence>
<evidence type="ECO:0000313" key="11">
    <source>
        <dbReference type="Proteomes" id="UP001140949"/>
    </source>
</evidence>
<evidence type="ECO:0000256" key="8">
    <source>
        <dbReference type="PROSITE-ProRule" id="PRU00175"/>
    </source>
</evidence>
<dbReference type="SMART" id="SM00184">
    <property type="entry name" value="RING"/>
    <property type="match status" value="1"/>
</dbReference>
<dbReference type="EC" id="2.3.2.27" evidence="2"/>
<keyword evidence="11" id="KW-1185">Reference proteome</keyword>
<dbReference type="SUPFAM" id="SSF57850">
    <property type="entry name" value="RING/U-box"/>
    <property type="match status" value="1"/>
</dbReference>
<dbReference type="InterPro" id="IPR013083">
    <property type="entry name" value="Znf_RING/FYVE/PHD"/>
</dbReference>
<dbReference type="GO" id="GO:0008270">
    <property type="term" value="F:zinc ion binding"/>
    <property type="evidence" value="ECO:0007669"/>
    <property type="project" value="UniProtKB-KW"/>
</dbReference>
<dbReference type="Pfam" id="PF14369">
    <property type="entry name" value="Zn_ribbon_19"/>
    <property type="match status" value="1"/>
</dbReference>
<dbReference type="PANTHER" id="PTHR15710">
    <property type="entry name" value="E3 UBIQUITIN-PROTEIN LIGASE PRAJA"/>
    <property type="match status" value="1"/>
</dbReference>
<accession>A0AAX6ICE2</accession>
<dbReference type="Gene3D" id="3.30.40.10">
    <property type="entry name" value="Zinc/RING finger domain, C3HC4 (zinc finger)"/>
    <property type="match status" value="1"/>
</dbReference>
<dbReference type="FunFam" id="3.30.40.10:FF:000022">
    <property type="entry name" value="E3 ubiquitin-protein ligase RING1-like"/>
    <property type="match status" value="1"/>
</dbReference>
<evidence type="ECO:0000313" key="10">
    <source>
        <dbReference type="EMBL" id="KAJ6850922.1"/>
    </source>
</evidence>
<evidence type="ECO:0000256" key="3">
    <source>
        <dbReference type="ARBA" id="ARBA00022679"/>
    </source>
</evidence>
<sequence>MATSSSSSYWCYCCSRFVRVSRHSDVFSCPDCHTGFLEAVPSSLRRHHRFNPLILLRRGGAARPGGNLAPLSPTTATATTAAAFDLYYDDGSGSGLRPLPASMSEFLMGSGFDQLLHHLSHLDSAAGFGSETRKPPASKSSVESMPTIEITDLHVGSDSHCAVCTDPFVAGSEAREMPCRHIYHSECILPWLSVRNSCPVCRHEMPTDASPPDAGAEEEGAAAVGLMVWRLLGGGYAVGRFSGSGSGREVPVVFTEMDGAAFSAGAGPGMVPLAVGTERSSRITRLFRSFVSLFGRRGRRAFRVPTRSGVVRTG</sequence>
<keyword evidence="5 8" id="KW-0863">Zinc-finger</keyword>